<dbReference type="EMBL" id="JACGCM010000684">
    <property type="protein sequence ID" value="KAF6168752.1"/>
    <property type="molecule type" value="Genomic_DNA"/>
</dbReference>
<dbReference type="AlphaFoldDB" id="A0A7J7NP69"/>
<protein>
    <submittedName>
        <fullName evidence="1">Uncharacterized protein</fullName>
    </submittedName>
</protein>
<organism evidence="1 2">
    <name type="scientific">Kingdonia uniflora</name>
    <dbReference type="NCBI Taxonomy" id="39325"/>
    <lineage>
        <taxon>Eukaryota</taxon>
        <taxon>Viridiplantae</taxon>
        <taxon>Streptophyta</taxon>
        <taxon>Embryophyta</taxon>
        <taxon>Tracheophyta</taxon>
        <taxon>Spermatophyta</taxon>
        <taxon>Magnoliopsida</taxon>
        <taxon>Ranunculales</taxon>
        <taxon>Circaeasteraceae</taxon>
        <taxon>Kingdonia</taxon>
    </lineage>
</organism>
<comment type="caution">
    <text evidence="1">The sequence shown here is derived from an EMBL/GenBank/DDBJ whole genome shotgun (WGS) entry which is preliminary data.</text>
</comment>
<feature type="non-terminal residue" evidence="1">
    <location>
        <position position="75"/>
    </location>
</feature>
<dbReference type="Proteomes" id="UP000541444">
    <property type="component" value="Unassembled WGS sequence"/>
</dbReference>
<gene>
    <name evidence="1" type="ORF">GIB67_013134</name>
</gene>
<reference evidence="1 2" key="1">
    <citation type="journal article" date="2020" name="IScience">
        <title>Genome Sequencing of the Endangered Kingdonia uniflora (Circaeasteraceae, Ranunculales) Reveals Potential Mechanisms of Evolutionary Specialization.</title>
        <authorList>
            <person name="Sun Y."/>
            <person name="Deng T."/>
            <person name="Zhang A."/>
            <person name="Moore M.J."/>
            <person name="Landis J.B."/>
            <person name="Lin N."/>
            <person name="Zhang H."/>
            <person name="Zhang X."/>
            <person name="Huang J."/>
            <person name="Zhang X."/>
            <person name="Sun H."/>
            <person name="Wang H."/>
        </authorList>
    </citation>
    <scope>NUCLEOTIDE SEQUENCE [LARGE SCALE GENOMIC DNA]</scope>
    <source>
        <strain evidence="1">TB1705</strain>
        <tissue evidence="1">Leaf</tissue>
    </source>
</reference>
<evidence type="ECO:0000313" key="1">
    <source>
        <dbReference type="EMBL" id="KAF6168752.1"/>
    </source>
</evidence>
<evidence type="ECO:0000313" key="2">
    <source>
        <dbReference type="Proteomes" id="UP000541444"/>
    </source>
</evidence>
<keyword evidence="2" id="KW-1185">Reference proteome</keyword>
<proteinExistence type="predicted"/>
<name>A0A7J7NP69_9MAGN</name>
<accession>A0A7J7NP69</accession>
<sequence>MKLESLGSSHSFKSLKRGNLMVMLPSSNSNSSSISLQLNTFNSSNCRRPRNIRIGKMHFKPRHLLIYRFFRLEKI</sequence>